<evidence type="ECO:0000256" key="1">
    <source>
        <dbReference type="ARBA" id="ARBA00009023"/>
    </source>
</evidence>
<keyword evidence="3" id="KW-0732">Signal</keyword>
<dbReference type="NCBIfam" id="NF037995">
    <property type="entry name" value="TRAP_S1"/>
    <property type="match status" value="1"/>
</dbReference>
<dbReference type="InterPro" id="IPR018389">
    <property type="entry name" value="DctP_fam"/>
</dbReference>
<accession>A0A0F9VTH8</accession>
<keyword evidence="2" id="KW-0813">Transport</keyword>
<reference evidence="4" key="1">
    <citation type="journal article" date="2015" name="Nature">
        <title>Complex archaea that bridge the gap between prokaryotes and eukaryotes.</title>
        <authorList>
            <person name="Spang A."/>
            <person name="Saw J.H."/>
            <person name="Jorgensen S.L."/>
            <person name="Zaremba-Niedzwiedzka K."/>
            <person name="Martijn J."/>
            <person name="Lind A.E."/>
            <person name="van Eijk R."/>
            <person name="Schleper C."/>
            <person name="Guy L."/>
            <person name="Ettema T.J."/>
        </authorList>
    </citation>
    <scope>NUCLEOTIDE SEQUENCE</scope>
</reference>
<comment type="caution">
    <text evidence="4">The sequence shown here is derived from an EMBL/GenBank/DDBJ whole genome shotgun (WGS) entry which is preliminary data.</text>
</comment>
<dbReference type="SUPFAM" id="SSF53850">
    <property type="entry name" value="Periplasmic binding protein-like II"/>
    <property type="match status" value="1"/>
</dbReference>
<name>A0A0F9VTH8_9ZZZZ</name>
<dbReference type="GO" id="GO:0055085">
    <property type="term" value="P:transmembrane transport"/>
    <property type="evidence" value="ECO:0007669"/>
    <property type="project" value="InterPro"/>
</dbReference>
<dbReference type="Gene3D" id="3.40.190.170">
    <property type="entry name" value="Bacterial extracellular solute-binding protein, family 7"/>
    <property type="match status" value="1"/>
</dbReference>
<dbReference type="InterPro" id="IPR038404">
    <property type="entry name" value="TRAP_DctP_sf"/>
</dbReference>
<dbReference type="EMBL" id="LAZR01000013">
    <property type="protein sequence ID" value="KKO07350.1"/>
    <property type="molecule type" value="Genomic_DNA"/>
</dbReference>
<organism evidence="4">
    <name type="scientific">marine sediment metagenome</name>
    <dbReference type="NCBI Taxonomy" id="412755"/>
    <lineage>
        <taxon>unclassified sequences</taxon>
        <taxon>metagenomes</taxon>
        <taxon>ecological metagenomes</taxon>
    </lineage>
</organism>
<evidence type="ECO:0000313" key="4">
    <source>
        <dbReference type="EMBL" id="KKO07350.1"/>
    </source>
</evidence>
<dbReference type="PIRSF" id="PIRSF006470">
    <property type="entry name" value="DctB"/>
    <property type="match status" value="1"/>
</dbReference>
<dbReference type="AlphaFoldDB" id="A0A0F9VTH8"/>
<dbReference type="PANTHER" id="PTHR33376:SF7">
    <property type="entry name" value="C4-DICARBOXYLATE-BINDING PROTEIN DCTB"/>
    <property type="match status" value="1"/>
</dbReference>
<gene>
    <name evidence="4" type="ORF">LCGC14_0059180</name>
</gene>
<evidence type="ECO:0000256" key="2">
    <source>
        <dbReference type="ARBA" id="ARBA00022448"/>
    </source>
</evidence>
<evidence type="ECO:0000256" key="3">
    <source>
        <dbReference type="ARBA" id="ARBA00022729"/>
    </source>
</evidence>
<protein>
    <submittedName>
        <fullName evidence="4">Uncharacterized protein</fullName>
    </submittedName>
</protein>
<dbReference type="InterPro" id="IPR004682">
    <property type="entry name" value="TRAP_DctP"/>
</dbReference>
<dbReference type="Pfam" id="PF03480">
    <property type="entry name" value="DctP"/>
    <property type="match status" value="1"/>
</dbReference>
<dbReference type="CDD" id="cd13603">
    <property type="entry name" value="PBP2_TRAP_Siap_TeaA_like"/>
    <property type="match status" value="1"/>
</dbReference>
<sequence length="340" mass="38103">MASITKNIRFLGIALCAGGILGNVATVNAATTLRLAHTFNPGEASYELFAQLPELIEERTGGELRIQVFPSEQLGSEVQLLQQASNGSVDIVIPGYSGASTLVPALEISNAPFMFQSWDEARHILEGDAYEPIFDELDEQYGLQPLAKSWYWGWRNFTFKGTDVNSLEDMAGLKIRVPESPAWVEMINAFGASPTPIPFSEVYLALQQGTVDGQENPIPTIYARKFFEVQDQLVMSRHMLQSQVVLINSNRFNSLDSDQQEALREVMAQLAEENYTIQSEREEEMLQSMKDSGLIEVVEDIDRAPFEQAAQNAYGNLTRRWGEEHLERVLGAIESYRQQD</sequence>
<dbReference type="PANTHER" id="PTHR33376">
    <property type="match status" value="1"/>
</dbReference>
<dbReference type="NCBIfam" id="TIGR00787">
    <property type="entry name" value="dctP"/>
    <property type="match status" value="1"/>
</dbReference>
<comment type="similarity">
    <text evidence="1">Belongs to the bacterial solute-binding protein 7 family.</text>
</comment>
<proteinExistence type="inferred from homology"/>
<dbReference type="GO" id="GO:0030288">
    <property type="term" value="C:outer membrane-bounded periplasmic space"/>
    <property type="evidence" value="ECO:0007669"/>
    <property type="project" value="InterPro"/>
</dbReference>